<keyword evidence="3" id="KW-1185">Reference proteome</keyword>
<evidence type="ECO:0000313" key="2">
    <source>
        <dbReference type="EMBL" id="BBL04778.1"/>
    </source>
</evidence>
<evidence type="ECO:0000256" key="1">
    <source>
        <dbReference type="SAM" id="MobiDB-lite"/>
    </source>
</evidence>
<feature type="region of interest" description="Disordered" evidence="1">
    <location>
        <begin position="45"/>
        <end position="74"/>
    </location>
</feature>
<reference evidence="3" key="1">
    <citation type="submission" date="2019-06" db="EMBL/GenBank/DDBJ databases">
        <title>Alistipes onderdonkii subsp. vulgaris subsp. nov., Alistipes dispar sp. nov. and Alistipes communis sp. nov., isolated from human faeces, and creation of Alistipes onderdonkii subsp. onderdonkii subsp. nov.</title>
        <authorList>
            <person name="Sakamoto M."/>
            <person name="Ikeyama N."/>
            <person name="Ogata Y."/>
            <person name="Suda W."/>
            <person name="Iino T."/>
            <person name="Hattori M."/>
            <person name="Ohkuma M."/>
        </authorList>
    </citation>
    <scope>NUCLEOTIDE SEQUENCE [LARGE SCALE GENOMIC DNA]</scope>
    <source>
        <strain evidence="3">5CBH24</strain>
    </source>
</reference>
<dbReference type="KEGG" id="acou:A5CBH24_20910"/>
<accession>A0A4Y1WXD9</accession>
<sequence>MNKEKINAGIDRMAKEAKETMNLLSDKIDRATRCGNEKAARIKRSAKAGLRRTTDAVQETVDRTAERIRDKLSE</sequence>
<dbReference type="EMBL" id="AP019735">
    <property type="protein sequence ID" value="BBL04778.1"/>
    <property type="molecule type" value="Genomic_DNA"/>
</dbReference>
<organism evidence="2 3">
    <name type="scientific">Alistipes communis</name>
    <dbReference type="NCBI Taxonomy" id="2585118"/>
    <lineage>
        <taxon>Bacteria</taxon>
        <taxon>Pseudomonadati</taxon>
        <taxon>Bacteroidota</taxon>
        <taxon>Bacteroidia</taxon>
        <taxon>Bacteroidales</taxon>
        <taxon>Rikenellaceae</taxon>
        <taxon>Alistipes</taxon>
    </lineage>
</organism>
<proteinExistence type="predicted"/>
<gene>
    <name evidence="2" type="ORF">A5CBH24_20910</name>
</gene>
<dbReference type="RefSeq" id="WP_141413127.1">
    <property type="nucleotide sequence ID" value="NZ_AP019735.1"/>
</dbReference>
<evidence type="ECO:0000313" key="3">
    <source>
        <dbReference type="Proteomes" id="UP000318946"/>
    </source>
</evidence>
<name>A0A4Y1WXD9_9BACT</name>
<protein>
    <submittedName>
        <fullName evidence="2">Uncharacterized protein</fullName>
    </submittedName>
</protein>
<dbReference type="GeneID" id="78342809"/>
<dbReference type="Proteomes" id="UP000318946">
    <property type="component" value="Chromosome"/>
</dbReference>
<feature type="compositionally biased region" description="Basic and acidic residues" evidence="1">
    <location>
        <begin position="60"/>
        <end position="74"/>
    </location>
</feature>
<dbReference type="AlphaFoldDB" id="A0A4Y1WXD9"/>